<dbReference type="CDD" id="cd16495">
    <property type="entry name" value="RING_CH-C4HC3_MARCH"/>
    <property type="match status" value="1"/>
</dbReference>
<dbReference type="EMBL" id="RRYP01001193">
    <property type="protein sequence ID" value="TNV86281.1"/>
    <property type="molecule type" value="Genomic_DNA"/>
</dbReference>
<dbReference type="AlphaFoldDB" id="A0A8J8P2L1"/>
<gene>
    <name evidence="7" type="ORF">FGO68_gene16033</name>
</gene>
<dbReference type="GO" id="GO:0008270">
    <property type="term" value="F:zinc ion binding"/>
    <property type="evidence" value="ECO:0007669"/>
    <property type="project" value="UniProtKB-KW"/>
</dbReference>
<evidence type="ECO:0000313" key="8">
    <source>
        <dbReference type="Proteomes" id="UP000785679"/>
    </source>
</evidence>
<dbReference type="CDD" id="cd00060">
    <property type="entry name" value="FHA"/>
    <property type="match status" value="1"/>
</dbReference>
<dbReference type="Pfam" id="PF00498">
    <property type="entry name" value="FHA"/>
    <property type="match status" value="1"/>
</dbReference>
<organism evidence="7 8">
    <name type="scientific">Halteria grandinella</name>
    <dbReference type="NCBI Taxonomy" id="5974"/>
    <lineage>
        <taxon>Eukaryota</taxon>
        <taxon>Sar</taxon>
        <taxon>Alveolata</taxon>
        <taxon>Ciliophora</taxon>
        <taxon>Intramacronucleata</taxon>
        <taxon>Spirotrichea</taxon>
        <taxon>Stichotrichia</taxon>
        <taxon>Sporadotrichida</taxon>
        <taxon>Halteriidae</taxon>
        <taxon>Halteria</taxon>
    </lineage>
</organism>
<feature type="region of interest" description="Disordered" evidence="4">
    <location>
        <begin position="200"/>
        <end position="313"/>
    </location>
</feature>
<dbReference type="Proteomes" id="UP000785679">
    <property type="component" value="Unassembled WGS sequence"/>
</dbReference>
<dbReference type="InterPro" id="IPR000253">
    <property type="entry name" value="FHA_dom"/>
</dbReference>
<dbReference type="SUPFAM" id="SSF49879">
    <property type="entry name" value="SMAD/FHA domain"/>
    <property type="match status" value="1"/>
</dbReference>
<feature type="domain" description="FHA" evidence="5">
    <location>
        <begin position="439"/>
        <end position="489"/>
    </location>
</feature>
<feature type="compositionally biased region" description="Acidic residues" evidence="4">
    <location>
        <begin position="237"/>
        <end position="257"/>
    </location>
</feature>
<keyword evidence="3" id="KW-0862">Zinc</keyword>
<dbReference type="Gene3D" id="3.30.40.10">
    <property type="entry name" value="Zinc/RING finger domain, C3HC4 (zinc finger)"/>
    <property type="match status" value="1"/>
</dbReference>
<evidence type="ECO:0000313" key="7">
    <source>
        <dbReference type="EMBL" id="TNV86281.1"/>
    </source>
</evidence>
<feature type="compositionally biased region" description="Basic residues" evidence="4">
    <location>
        <begin position="915"/>
        <end position="924"/>
    </location>
</feature>
<dbReference type="SMART" id="SM00744">
    <property type="entry name" value="RINGv"/>
    <property type="match status" value="1"/>
</dbReference>
<keyword evidence="2" id="KW-0863">Zinc-finger</keyword>
<reference evidence="7" key="1">
    <citation type="submission" date="2019-06" db="EMBL/GenBank/DDBJ databases">
        <authorList>
            <person name="Zheng W."/>
        </authorList>
    </citation>
    <scope>NUCLEOTIDE SEQUENCE</scope>
    <source>
        <strain evidence="7">QDHG01</strain>
    </source>
</reference>
<evidence type="ECO:0000256" key="3">
    <source>
        <dbReference type="ARBA" id="ARBA00022833"/>
    </source>
</evidence>
<feature type="region of interest" description="Disordered" evidence="4">
    <location>
        <begin position="899"/>
        <end position="924"/>
    </location>
</feature>
<evidence type="ECO:0000256" key="2">
    <source>
        <dbReference type="ARBA" id="ARBA00022771"/>
    </source>
</evidence>
<evidence type="ECO:0000256" key="1">
    <source>
        <dbReference type="ARBA" id="ARBA00022723"/>
    </source>
</evidence>
<dbReference type="PANTHER" id="PTHR46210:SF1">
    <property type="entry name" value="FHA DOMAIN-CONTAINING PROTEIN"/>
    <property type="match status" value="1"/>
</dbReference>
<feature type="compositionally biased region" description="Acidic residues" evidence="4">
    <location>
        <begin position="635"/>
        <end position="659"/>
    </location>
</feature>
<feature type="compositionally biased region" description="Polar residues" evidence="4">
    <location>
        <begin position="688"/>
        <end position="698"/>
    </location>
</feature>
<evidence type="ECO:0000259" key="5">
    <source>
        <dbReference type="PROSITE" id="PS50006"/>
    </source>
</evidence>
<feature type="compositionally biased region" description="Polar residues" evidence="4">
    <location>
        <begin position="614"/>
        <end position="634"/>
    </location>
</feature>
<evidence type="ECO:0000259" key="6">
    <source>
        <dbReference type="PROSITE" id="PS51292"/>
    </source>
</evidence>
<accession>A0A8J8P2L1</accession>
<dbReference type="PANTHER" id="PTHR46210">
    <property type="entry name" value="FHA DOMAIN-CONTAINING PROTEIN"/>
    <property type="match status" value="1"/>
</dbReference>
<dbReference type="PROSITE" id="PS51292">
    <property type="entry name" value="ZF_RING_CH"/>
    <property type="match status" value="1"/>
</dbReference>
<evidence type="ECO:0008006" key="9">
    <source>
        <dbReference type="Google" id="ProtNLM"/>
    </source>
</evidence>
<dbReference type="InterPro" id="IPR013083">
    <property type="entry name" value="Znf_RING/FYVE/PHD"/>
</dbReference>
<feature type="compositionally biased region" description="Acidic residues" evidence="4">
    <location>
        <begin position="206"/>
        <end position="220"/>
    </location>
</feature>
<sequence>MGTIQSDFQNANEVVAADPQLQIAAQANFKNKGNQQNIDLKDKGSSSVLTVKTYTWHRDSHGLFDYESRNITTNYIKCNYATILYRFDNEIIFEEKKPQDKMPTDPAAIILEKEGNYWLFHKGVIEDFEQERQQPAGKAWLIVKYARNDTGSFINKGYKIRIGDTVKFGRVRFKVIMMNNHFDGELVYQPFELPKAKRYAGQEANEQTESEEDDEEENEGVDVQARVNRQRSRLGQEEEQLEEEEYDEEEDEEEDAQEPNLRSNVAPVRNPAIDPMRMTVLPSAQLRKEVTQSKEAPVKQPSMGKKDSPRSQSGTYVCRICLSEESEVDNPLISPCKCAGTMKMIHIECLREWLNSKCTIKNNSCVKTYCWKAMECELCKVKLPDRIPEPKVVAYNEPKKFIDLISFDKPRGEYMVLESVTQQNIKIVHVIDMEKMSMIRVGRGHDCEIRITDISVSRTHAFFRKSTRGDYLLEDNGSKFGTLVQVRKPYMLPQNFPNYIQLGRTILEIFVKQPNKVCSTLFGCCCPSLVGRRPQNKSKAQKGVFSYDIEGDFYPEEFVPRLLPEFTKDESGKLPLSKQSTSKRPTSILLVEAPQQFGIIVNPQEIAPMAKQKSIANQNSREVPGVHTQNNGEAQSEDEEEEEEEEEEEYDEEIEEELPGDVRVPNSLENTAQRQNFSQRQPLNAQLDQLDPSDSQYSPPHHHAQREFDSSQVFLNPLLFQDRLDRPMREDHGNIEDPNLRAMLEDWDMEEAKVLHNNKPVEINRVPEMNIDINLNDFEDYNTGSQPQKRKLKKKKVVIKKLPLPPSTCNQDSILTAKLQMQEQPSMNSQSFFHQVPSTAFLSNQPTMQIQLQQTVSTNIQQHRFYQERPTTTSMYQRMTPAEPLSMWAQDYSQSVYQQQEINGDEAATQMVDRRKAKRQQNQH</sequence>
<feature type="region of interest" description="Disordered" evidence="4">
    <location>
        <begin position="613"/>
        <end position="664"/>
    </location>
</feature>
<dbReference type="OrthoDB" id="264354at2759"/>
<dbReference type="InterPro" id="IPR008984">
    <property type="entry name" value="SMAD_FHA_dom_sf"/>
</dbReference>
<dbReference type="Gene3D" id="2.60.200.20">
    <property type="match status" value="1"/>
</dbReference>
<dbReference type="Pfam" id="PF12906">
    <property type="entry name" value="RINGv"/>
    <property type="match status" value="1"/>
</dbReference>
<comment type="caution">
    <text evidence="7">The sequence shown here is derived from an EMBL/GenBank/DDBJ whole genome shotgun (WGS) entry which is preliminary data.</text>
</comment>
<dbReference type="SMART" id="SM00240">
    <property type="entry name" value="FHA"/>
    <property type="match status" value="1"/>
</dbReference>
<protein>
    <recommendedName>
        <fullName evidence="9">FHA domain-containing protein</fullName>
    </recommendedName>
</protein>
<dbReference type="PROSITE" id="PS50006">
    <property type="entry name" value="FHA_DOMAIN"/>
    <property type="match status" value="1"/>
</dbReference>
<dbReference type="SUPFAM" id="SSF57850">
    <property type="entry name" value="RING/U-box"/>
    <property type="match status" value="1"/>
</dbReference>
<keyword evidence="8" id="KW-1185">Reference proteome</keyword>
<proteinExistence type="predicted"/>
<name>A0A8J8P2L1_HALGN</name>
<dbReference type="InterPro" id="IPR011016">
    <property type="entry name" value="Znf_RING-CH"/>
</dbReference>
<feature type="region of interest" description="Disordered" evidence="4">
    <location>
        <begin position="688"/>
        <end position="710"/>
    </location>
</feature>
<evidence type="ECO:0000256" key="4">
    <source>
        <dbReference type="SAM" id="MobiDB-lite"/>
    </source>
</evidence>
<feature type="domain" description="RING-CH-type" evidence="6">
    <location>
        <begin position="310"/>
        <end position="386"/>
    </location>
</feature>
<keyword evidence="1" id="KW-0479">Metal-binding</keyword>